<keyword evidence="2" id="KW-0413">Isomerase</keyword>
<dbReference type="Gene3D" id="1.20.120.450">
    <property type="entry name" value="dinb family like domain"/>
    <property type="match status" value="1"/>
</dbReference>
<evidence type="ECO:0000313" key="3">
    <source>
        <dbReference type="Proteomes" id="UP001501251"/>
    </source>
</evidence>
<evidence type="ECO:0000313" key="2">
    <source>
        <dbReference type="EMBL" id="GAA4193030.1"/>
    </source>
</evidence>
<keyword evidence="3" id="KW-1185">Reference proteome</keyword>
<dbReference type="GO" id="GO:0016853">
    <property type="term" value="F:isomerase activity"/>
    <property type="evidence" value="ECO:0007669"/>
    <property type="project" value="UniProtKB-KW"/>
</dbReference>
<dbReference type="EMBL" id="BAABAQ010000005">
    <property type="protein sequence ID" value="GAA4193030.1"/>
    <property type="molecule type" value="Genomic_DNA"/>
</dbReference>
<proteinExistence type="predicted"/>
<dbReference type="InterPro" id="IPR034660">
    <property type="entry name" value="DinB/YfiT-like"/>
</dbReference>
<dbReference type="InterPro" id="IPR024344">
    <property type="entry name" value="MDMPI_metal-binding"/>
</dbReference>
<gene>
    <name evidence="2" type="ORF">GCM10022252_35400</name>
</gene>
<dbReference type="Proteomes" id="UP001501251">
    <property type="component" value="Unassembled WGS sequence"/>
</dbReference>
<accession>A0ABP8AXL6</accession>
<name>A0ABP8AXL6_9ACTN</name>
<dbReference type="RefSeq" id="WP_344918998.1">
    <property type="nucleotide sequence ID" value="NZ_BAABAQ010000005.1"/>
</dbReference>
<protein>
    <submittedName>
        <fullName evidence="2">Maleylpyruvate isomerase family mycothiol-dependent enzyme</fullName>
    </submittedName>
</protein>
<evidence type="ECO:0000259" key="1">
    <source>
        <dbReference type="Pfam" id="PF11716"/>
    </source>
</evidence>
<dbReference type="SUPFAM" id="SSF109854">
    <property type="entry name" value="DinB/YfiT-like putative metalloenzymes"/>
    <property type="match status" value="1"/>
</dbReference>
<reference evidence="3" key="1">
    <citation type="journal article" date="2019" name="Int. J. Syst. Evol. Microbiol.">
        <title>The Global Catalogue of Microorganisms (GCM) 10K type strain sequencing project: providing services to taxonomists for standard genome sequencing and annotation.</title>
        <authorList>
            <consortium name="The Broad Institute Genomics Platform"/>
            <consortium name="The Broad Institute Genome Sequencing Center for Infectious Disease"/>
            <person name="Wu L."/>
            <person name="Ma J."/>
        </authorList>
    </citation>
    <scope>NUCLEOTIDE SEQUENCE [LARGE SCALE GENOMIC DNA]</scope>
    <source>
        <strain evidence="3">JCM 17388</strain>
    </source>
</reference>
<dbReference type="Pfam" id="PF11716">
    <property type="entry name" value="MDMPI_N"/>
    <property type="match status" value="1"/>
</dbReference>
<dbReference type="InterPro" id="IPR017517">
    <property type="entry name" value="Maleyloyr_isom"/>
</dbReference>
<feature type="domain" description="Mycothiol-dependent maleylpyruvate isomerase metal-binding" evidence="1">
    <location>
        <begin position="14"/>
        <end position="99"/>
    </location>
</feature>
<sequence>MTQTPEAEVRRAIAAERRDLADVLTGLPERRWDEPTLCAGWRVREVVAHMTMPFHYSTARFMIGMLRARGNFNRMADRSARRDAASLSSGELAALLRDNADFAWKPPGGGFEGALTHEVIHGLDFTVPLGLDRHVPEDRLRIVLGGFEASKSLRYFGVDIRGIELRADDLDWSIGDGTPMYGAAQDLILVLCGRKLPEGRLRGEPSHRFVA</sequence>
<organism evidence="2 3">
    <name type="scientific">Streptosporangium oxazolinicum</name>
    <dbReference type="NCBI Taxonomy" id="909287"/>
    <lineage>
        <taxon>Bacteria</taxon>
        <taxon>Bacillati</taxon>
        <taxon>Actinomycetota</taxon>
        <taxon>Actinomycetes</taxon>
        <taxon>Streptosporangiales</taxon>
        <taxon>Streptosporangiaceae</taxon>
        <taxon>Streptosporangium</taxon>
    </lineage>
</organism>
<comment type="caution">
    <text evidence="2">The sequence shown here is derived from an EMBL/GenBank/DDBJ whole genome shotgun (WGS) entry which is preliminary data.</text>
</comment>
<dbReference type="NCBIfam" id="TIGR03083">
    <property type="entry name" value="maleylpyruvate isomerase family mycothiol-dependent enzyme"/>
    <property type="match status" value="1"/>
</dbReference>